<sequence>MLDVPREVGTAATDLDIPPRLRDLLLSRSHADNLITLTDDPVLVANHRPVTCGDVELGSVLMLRDRTDLEALNGSSTRCGA</sequence>
<evidence type="ECO:0000313" key="2">
    <source>
        <dbReference type="Proteomes" id="UP001501218"/>
    </source>
</evidence>
<comment type="caution">
    <text evidence="1">The sequence shown here is derived from an EMBL/GenBank/DDBJ whole genome shotgun (WGS) entry which is preliminary data.</text>
</comment>
<reference evidence="1 2" key="1">
    <citation type="journal article" date="2019" name="Int. J. Syst. Evol. Microbiol.">
        <title>The Global Catalogue of Microorganisms (GCM) 10K type strain sequencing project: providing services to taxonomists for standard genome sequencing and annotation.</title>
        <authorList>
            <consortium name="The Broad Institute Genomics Platform"/>
            <consortium name="The Broad Institute Genome Sequencing Center for Infectious Disease"/>
            <person name="Wu L."/>
            <person name="Ma J."/>
        </authorList>
    </citation>
    <scope>NUCLEOTIDE SEQUENCE [LARGE SCALE GENOMIC DNA]</scope>
    <source>
        <strain evidence="1 2">JCM 16221</strain>
    </source>
</reference>
<dbReference type="RefSeq" id="WP_344136879.1">
    <property type="nucleotide sequence ID" value="NZ_BAAARA010000022.1"/>
</dbReference>
<organism evidence="1 2">
    <name type="scientific">Saccharopolyspora halophila</name>
    <dbReference type="NCBI Taxonomy" id="405551"/>
    <lineage>
        <taxon>Bacteria</taxon>
        <taxon>Bacillati</taxon>
        <taxon>Actinomycetota</taxon>
        <taxon>Actinomycetes</taxon>
        <taxon>Pseudonocardiales</taxon>
        <taxon>Pseudonocardiaceae</taxon>
        <taxon>Saccharopolyspora</taxon>
    </lineage>
</organism>
<dbReference type="Proteomes" id="UP001501218">
    <property type="component" value="Unassembled WGS sequence"/>
</dbReference>
<dbReference type="EMBL" id="BAAARA010000022">
    <property type="protein sequence ID" value="GAA2361427.1"/>
    <property type="molecule type" value="Genomic_DNA"/>
</dbReference>
<protein>
    <recommendedName>
        <fullName evidence="3">Flagellar motor switch protein FliN-like C-terminal domain-containing protein</fullName>
    </recommendedName>
</protein>
<gene>
    <name evidence="1" type="ORF">GCM10009854_45970</name>
</gene>
<proteinExistence type="predicted"/>
<evidence type="ECO:0008006" key="3">
    <source>
        <dbReference type="Google" id="ProtNLM"/>
    </source>
</evidence>
<keyword evidence="2" id="KW-1185">Reference proteome</keyword>
<evidence type="ECO:0000313" key="1">
    <source>
        <dbReference type="EMBL" id="GAA2361427.1"/>
    </source>
</evidence>
<accession>A0ABN3GUL6</accession>
<name>A0ABN3GUL6_9PSEU</name>